<comment type="caution">
    <text evidence="2">The sequence shown here is derived from an EMBL/GenBank/DDBJ whole genome shotgun (WGS) entry which is preliminary data.</text>
</comment>
<proteinExistence type="predicted"/>
<evidence type="ECO:0000313" key="2">
    <source>
        <dbReference type="EMBL" id="GAA4256713.1"/>
    </source>
</evidence>
<dbReference type="Proteomes" id="UP001500620">
    <property type="component" value="Unassembled WGS sequence"/>
</dbReference>
<keyword evidence="3" id="KW-1185">Reference proteome</keyword>
<reference evidence="3" key="1">
    <citation type="journal article" date="2019" name="Int. J. Syst. Evol. Microbiol.">
        <title>The Global Catalogue of Microorganisms (GCM) 10K type strain sequencing project: providing services to taxonomists for standard genome sequencing and annotation.</title>
        <authorList>
            <consortium name="The Broad Institute Genomics Platform"/>
            <consortium name="The Broad Institute Genome Sequencing Center for Infectious Disease"/>
            <person name="Wu L."/>
            <person name="Ma J."/>
        </authorList>
    </citation>
    <scope>NUCLEOTIDE SEQUENCE [LARGE SCALE GENOMIC DNA]</scope>
    <source>
        <strain evidence="3">JCM 17441</strain>
    </source>
</reference>
<accession>A0ABP8DIA0</accession>
<evidence type="ECO:0000313" key="3">
    <source>
        <dbReference type="Proteomes" id="UP001500620"/>
    </source>
</evidence>
<gene>
    <name evidence="2" type="ORF">GCM10022255_070630</name>
</gene>
<sequence length="50" mass="5700">MACLPAKQIDLDRTVRFVNEEYLRAIKNGQPARSYEPMPETPLPVAPSER</sequence>
<feature type="region of interest" description="Disordered" evidence="1">
    <location>
        <begin position="29"/>
        <end position="50"/>
    </location>
</feature>
<name>A0ABP8DIA0_9ACTN</name>
<dbReference type="EMBL" id="BAABAT010000025">
    <property type="protein sequence ID" value="GAA4256713.1"/>
    <property type="molecule type" value="Genomic_DNA"/>
</dbReference>
<protein>
    <submittedName>
        <fullName evidence="2">Uncharacterized protein</fullName>
    </submittedName>
</protein>
<organism evidence="2 3">
    <name type="scientific">Dactylosporangium darangshiense</name>
    <dbReference type="NCBI Taxonomy" id="579108"/>
    <lineage>
        <taxon>Bacteria</taxon>
        <taxon>Bacillati</taxon>
        <taxon>Actinomycetota</taxon>
        <taxon>Actinomycetes</taxon>
        <taxon>Micromonosporales</taxon>
        <taxon>Micromonosporaceae</taxon>
        <taxon>Dactylosporangium</taxon>
    </lineage>
</organism>
<feature type="compositionally biased region" description="Pro residues" evidence="1">
    <location>
        <begin position="39"/>
        <end position="50"/>
    </location>
</feature>
<evidence type="ECO:0000256" key="1">
    <source>
        <dbReference type="SAM" id="MobiDB-lite"/>
    </source>
</evidence>